<keyword evidence="2" id="KW-1185">Reference proteome</keyword>
<organism evidence="1 2">
    <name type="scientific">Synechococcus phage ACG-2014f_Syn7803C8</name>
    <dbReference type="NCBI Taxonomy" id="2790336"/>
    <lineage>
        <taxon>Viruses</taxon>
        <taxon>Duplodnaviria</taxon>
        <taxon>Heunggongvirae</taxon>
        <taxon>Uroviricota</taxon>
        <taxon>Caudoviricetes</taxon>
        <taxon>Pantevenvirales</taxon>
        <taxon>Kyanoviridae</taxon>
        <taxon>Atlauavirus</taxon>
        <taxon>Atlauavirus tusconc8</taxon>
    </lineage>
</organism>
<proteinExistence type="predicted"/>
<dbReference type="Proteomes" id="UP000185321">
    <property type="component" value="Segment"/>
</dbReference>
<evidence type="ECO:0000313" key="1">
    <source>
        <dbReference type="EMBL" id="AIX21415.1"/>
    </source>
</evidence>
<evidence type="ECO:0000313" key="2">
    <source>
        <dbReference type="Proteomes" id="UP000185321"/>
    </source>
</evidence>
<dbReference type="EMBL" id="KJ019058">
    <property type="protein sequence ID" value="AIX21415.1"/>
    <property type="molecule type" value="Genomic_DNA"/>
</dbReference>
<reference evidence="1 2" key="1">
    <citation type="submission" date="2013-12" db="EMBL/GenBank/DDBJ databases">
        <title>Ecological redundancy of diverse viral populations within a natural community.</title>
        <authorList>
            <person name="Gregory A.C."/>
            <person name="LaButti K."/>
            <person name="Copeland A."/>
            <person name="Woyke T."/>
            <person name="Sullivan M.B."/>
        </authorList>
    </citation>
    <scope>NUCLEOTIDE SEQUENCE [LARGE SCALE GENOMIC DNA]</scope>
    <source>
        <strain evidence="1">Syn7803C8</strain>
    </source>
</reference>
<sequence length="73" mass="8724">MTLTDLQTAHPYGEYSERHGCYYTVDYDSEIGYFRQLNDRTFETDWNWVDFDTMSEKEAEYICEVAKTISTRS</sequence>
<gene>
    <name evidence="1" type="ORF">Syn7803C8_91</name>
</gene>
<protein>
    <submittedName>
        <fullName evidence="1">Uncharacterized protein</fullName>
    </submittedName>
</protein>
<name>A0A0E3F773_9CAUD</name>
<accession>A0A0E3F773</accession>